<evidence type="ECO:0000313" key="4">
    <source>
        <dbReference type="EMBL" id="WFP15615.1"/>
    </source>
</evidence>
<organism evidence="4 5">
    <name type="scientific">Citricoccus muralis</name>
    <dbReference type="NCBI Taxonomy" id="169134"/>
    <lineage>
        <taxon>Bacteria</taxon>
        <taxon>Bacillati</taxon>
        <taxon>Actinomycetota</taxon>
        <taxon>Actinomycetes</taxon>
        <taxon>Micrococcales</taxon>
        <taxon>Micrococcaceae</taxon>
        <taxon>Citricoccus</taxon>
    </lineage>
</organism>
<dbReference type="InterPro" id="IPR011853">
    <property type="entry name" value="TRAP_DctM-Dct_fused"/>
</dbReference>
<accession>A0ABY8H3H0</accession>
<feature type="domain" description="TRAP C4-dicarboxylate transport system permease DctM subunit" evidence="3">
    <location>
        <begin position="162"/>
        <end position="577"/>
    </location>
</feature>
<evidence type="ECO:0000313" key="5">
    <source>
        <dbReference type="Proteomes" id="UP001219037"/>
    </source>
</evidence>
<evidence type="ECO:0000259" key="3">
    <source>
        <dbReference type="Pfam" id="PF06808"/>
    </source>
</evidence>
<dbReference type="PANTHER" id="PTHR43849">
    <property type="entry name" value="BLL3936 PROTEIN"/>
    <property type="match status" value="1"/>
</dbReference>
<evidence type="ECO:0000256" key="1">
    <source>
        <dbReference type="SAM" id="MobiDB-lite"/>
    </source>
</evidence>
<sequence>MSQSAVEEAAERHGAQLLPEELRRMNTGVDQDDDSEETDSDTPLWHRLAEQRVGTGGFQKLLGWIILALALGLGGFQIYIGVTYSLDARQQRLIHLLFVLTLIFLTVPAFKNKFGRSVPMLLVDLGLIAAAVVVSVYPIVNAAELARRAGAYETTDWVLGLVMTVLLLEATRRTVGWFMSVLVLFFMFYAWAGPWFPGDFGHRGATIERLSSYVYLGNDGILGLTLGVVVTFVFIFVLFGAVLQKTGGGNFFIGLAFCLTGRSPGGPAKGAVVGSAMMGSISGTALGNVATTGPFTIPMMKKVGYKKEEAAGVEAAASTGGQILPPIMGAGAFLIAERTGIPYADIVLVSIIPALMYFGTVYLFVDIKARKRGMAGMTKEQLPVLKEVMKGGWHFLAPLVLLIVLLLQYVPPGRAGLYATGALFIVAMLRGISRLSLKDMGEVFVIAARNTLPVSAACAIAGIIVGVVGLTGLGLVISDVLVSAFAGSLLLTLIMVALASLLLGVGLPVTASYVVLIILAGPALQELGLAVIVTHLIVYWYSQDSNVTPPVALAAFVAAGIANSSPMKSAFHAWIFAKGLYFIPLMFAYSALLMTGPPSEVVIATITGCISLVAVAMAIEGYLVRKVPGWQRIVLAISGFMVMTAPEWTGWTESLFGAHVGSPVFVWAGTAVTCVFVALQLIQHKRFGPQIIEPVSPKNEATASAEAARQPA</sequence>
<keyword evidence="5" id="KW-1185">Reference proteome</keyword>
<feature type="transmembrane region" description="Helical" evidence="2">
    <location>
        <begin position="175"/>
        <end position="192"/>
    </location>
</feature>
<feature type="region of interest" description="Disordered" evidence="1">
    <location>
        <begin position="1"/>
        <end position="42"/>
    </location>
</feature>
<feature type="transmembrane region" description="Helical" evidence="2">
    <location>
        <begin position="547"/>
        <end position="563"/>
    </location>
</feature>
<feature type="compositionally biased region" description="Basic and acidic residues" evidence="1">
    <location>
        <begin position="9"/>
        <end position="24"/>
    </location>
</feature>
<feature type="transmembrane region" description="Helical" evidence="2">
    <location>
        <begin position="415"/>
        <end position="433"/>
    </location>
</feature>
<keyword evidence="2" id="KW-1133">Transmembrane helix</keyword>
<dbReference type="PANTHER" id="PTHR43849:SF2">
    <property type="entry name" value="BLL3936 PROTEIN"/>
    <property type="match status" value="1"/>
</dbReference>
<feature type="transmembrane region" description="Helical" evidence="2">
    <location>
        <begin position="454"/>
        <end position="478"/>
    </location>
</feature>
<dbReference type="EMBL" id="CP121252">
    <property type="protein sequence ID" value="WFP15615.1"/>
    <property type="molecule type" value="Genomic_DNA"/>
</dbReference>
<gene>
    <name evidence="4" type="ORF">P8192_09390</name>
</gene>
<reference evidence="4 5" key="1">
    <citation type="submission" date="2023-04" db="EMBL/GenBank/DDBJ databases">
        <title>Funneling lignin-derived compounds into biodiesel using alkali-halophilic Citricoccus sp. P2.</title>
        <authorList>
            <person name="Luo C.-B."/>
        </authorList>
    </citation>
    <scope>NUCLEOTIDE SEQUENCE [LARGE SCALE GENOMIC DNA]</scope>
    <source>
        <strain evidence="4 5">P2</strain>
    </source>
</reference>
<feature type="transmembrane region" description="Helical" evidence="2">
    <location>
        <begin position="61"/>
        <end position="80"/>
    </location>
</feature>
<feature type="transmembrane region" description="Helical" evidence="2">
    <location>
        <begin position="514"/>
        <end position="541"/>
    </location>
</feature>
<feature type="transmembrane region" description="Helical" evidence="2">
    <location>
        <begin position="221"/>
        <end position="243"/>
    </location>
</feature>
<dbReference type="NCBIfam" id="TIGR02123">
    <property type="entry name" value="TRAP_fused"/>
    <property type="match status" value="1"/>
</dbReference>
<feature type="compositionally biased region" description="Acidic residues" evidence="1">
    <location>
        <begin position="30"/>
        <end position="40"/>
    </location>
</feature>
<dbReference type="InterPro" id="IPR010656">
    <property type="entry name" value="DctM"/>
</dbReference>
<name>A0ABY8H3H0_9MICC</name>
<dbReference type="Pfam" id="PF06808">
    <property type="entry name" value="DctM"/>
    <property type="match status" value="1"/>
</dbReference>
<dbReference type="Proteomes" id="UP001219037">
    <property type="component" value="Chromosome"/>
</dbReference>
<feature type="transmembrane region" description="Helical" evidence="2">
    <location>
        <begin position="122"/>
        <end position="143"/>
    </location>
</feature>
<feature type="transmembrane region" description="Helical" evidence="2">
    <location>
        <begin position="341"/>
        <end position="365"/>
    </location>
</feature>
<evidence type="ECO:0000256" key="2">
    <source>
        <dbReference type="SAM" id="Phobius"/>
    </source>
</evidence>
<keyword evidence="2" id="KW-0472">Membrane</keyword>
<dbReference type="RefSeq" id="WP_278156514.1">
    <property type="nucleotide sequence ID" value="NZ_CP121252.1"/>
</dbReference>
<feature type="transmembrane region" description="Helical" evidence="2">
    <location>
        <begin position="575"/>
        <end position="595"/>
    </location>
</feature>
<proteinExistence type="predicted"/>
<feature type="transmembrane region" description="Helical" evidence="2">
    <location>
        <begin position="601"/>
        <end position="624"/>
    </location>
</feature>
<feature type="transmembrane region" description="Helical" evidence="2">
    <location>
        <begin position="92"/>
        <end position="110"/>
    </location>
</feature>
<feature type="transmembrane region" description="Helical" evidence="2">
    <location>
        <begin position="484"/>
        <end position="507"/>
    </location>
</feature>
<feature type="transmembrane region" description="Helical" evidence="2">
    <location>
        <begin position="633"/>
        <end position="652"/>
    </location>
</feature>
<feature type="transmembrane region" description="Helical" evidence="2">
    <location>
        <begin position="391"/>
        <end position="409"/>
    </location>
</feature>
<keyword evidence="2" id="KW-0812">Transmembrane</keyword>
<feature type="transmembrane region" description="Helical" evidence="2">
    <location>
        <begin position="664"/>
        <end position="682"/>
    </location>
</feature>
<protein>
    <submittedName>
        <fullName evidence="4">TRAP transporter permease</fullName>
    </submittedName>
</protein>